<dbReference type="HOGENOM" id="CLU_062015_0_0_3"/>
<feature type="domain" description="HPt" evidence="1">
    <location>
        <begin position="6"/>
        <end position="110"/>
    </location>
</feature>
<reference evidence="2 3" key="1">
    <citation type="journal article" date="2014" name="Appl. Environ. Microbiol.">
        <title>Elucidation of insertion elements encoded on plasmids and in vitro construction of shuttle vectors from the toxic cyanobacterium Planktothrix.</title>
        <authorList>
            <person name="Christiansen G."/>
            <person name="Goesmann A."/>
            <person name="Kurmayer R."/>
        </authorList>
    </citation>
    <scope>NUCLEOTIDE SEQUENCE [LARGE SCALE GENOMIC DNA]</scope>
    <source>
        <strain evidence="2 3">NIVA-CYA 126/8</strain>
    </source>
</reference>
<dbReference type="Gene3D" id="1.20.120.160">
    <property type="entry name" value="HPT domain"/>
    <property type="match status" value="1"/>
</dbReference>
<organism evidence="2 3">
    <name type="scientific">Planktothrix agardhii (strain NIVA-CYA 126/8)</name>
    <dbReference type="NCBI Taxonomy" id="388467"/>
    <lineage>
        <taxon>Bacteria</taxon>
        <taxon>Bacillati</taxon>
        <taxon>Cyanobacteriota</taxon>
        <taxon>Cyanophyceae</taxon>
        <taxon>Oscillatoriophycideae</taxon>
        <taxon>Oscillatoriales</taxon>
        <taxon>Microcoleaceae</taxon>
        <taxon>Planktothrix</taxon>
    </lineage>
</organism>
<keyword evidence="2" id="KW-0808">Transferase</keyword>
<dbReference type="GO" id="GO:0000160">
    <property type="term" value="P:phosphorelay signal transduction system"/>
    <property type="evidence" value="ECO:0007669"/>
    <property type="project" value="InterPro"/>
</dbReference>
<evidence type="ECO:0000313" key="2">
    <source>
        <dbReference type="EMBL" id="KEI67865.1"/>
    </source>
</evidence>
<keyword evidence="3" id="KW-1185">Reference proteome</keyword>
<dbReference type="PANTHER" id="PTHR43395:SF10">
    <property type="entry name" value="CHEMOTAXIS PROTEIN CHEA"/>
    <property type="match status" value="1"/>
</dbReference>
<dbReference type="AlphaFoldDB" id="A0A073CV64"/>
<dbReference type="InterPro" id="IPR008207">
    <property type="entry name" value="Sig_transdc_His_kin_Hpt_dom"/>
</dbReference>
<dbReference type="EMBL" id="CM002803">
    <property type="protein sequence ID" value="KEI67865.1"/>
    <property type="molecule type" value="Genomic_DNA"/>
</dbReference>
<dbReference type="CDD" id="cd00088">
    <property type="entry name" value="HPT"/>
    <property type="match status" value="1"/>
</dbReference>
<gene>
    <name evidence="2" type="ORF">A19Y_3030</name>
</gene>
<dbReference type="PANTHER" id="PTHR43395">
    <property type="entry name" value="SENSOR HISTIDINE KINASE CHEA"/>
    <property type="match status" value="1"/>
</dbReference>
<dbReference type="PATRIC" id="fig|388467.6.peg.2976"/>
<dbReference type="EC" id="2.7.13.3" evidence="2"/>
<accession>A0A073CV64</accession>
<dbReference type="SUPFAM" id="SSF47226">
    <property type="entry name" value="Histidine-containing phosphotransfer domain, HPT domain"/>
    <property type="match status" value="1"/>
</dbReference>
<dbReference type="InterPro" id="IPR036641">
    <property type="entry name" value="HPT_dom_sf"/>
</dbReference>
<dbReference type="RefSeq" id="WP_042155112.1">
    <property type="nucleotide sequence ID" value="NZ_CM002803.1"/>
</dbReference>
<evidence type="ECO:0000313" key="3">
    <source>
        <dbReference type="Proteomes" id="UP000027395"/>
    </source>
</evidence>
<protein>
    <submittedName>
        <fullName evidence="2">Chemotaxis protein cheA</fullName>
        <ecNumber evidence="2">2.7.13.3</ecNumber>
    </submittedName>
</protein>
<sequence>MPTNQDQKIFAIFMEEAEERLETLQMGVTKLPAIMADPDREEVASIYRAAHSIKGAAAMLMENMPSLASINKVSKRLEDCFKLVKDTPLKIDATTQNLYSKGFEVLKNLIDRAASPAGLSEEIGEKILQASLPLYDKLENHLKDLISGKVAVATPKATTPTATATPGVANAVNQVMTVLKPMLQGFKQAESPETRKQLAGLCARLTKIGVGIEPWQTLVKTAHGAIANPKNSFKVLATPIINELKQGAELLQAGKASTIAPSAALSSLAGAKAAAKPATQEITIPADPKEVVKVLLKTFNKQQLQAIAQLLIKHVKS</sequence>
<dbReference type="Pfam" id="PF01627">
    <property type="entry name" value="Hpt"/>
    <property type="match status" value="1"/>
</dbReference>
<dbReference type="Proteomes" id="UP000027395">
    <property type="component" value="Chromosome"/>
</dbReference>
<dbReference type="STRING" id="388467.A19Y_3030"/>
<dbReference type="eggNOG" id="COG2198">
    <property type="taxonomic scope" value="Bacteria"/>
</dbReference>
<dbReference type="GO" id="GO:0004673">
    <property type="term" value="F:protein histidine kinase activity"/>
    <property type="evidence" value="ECO:0007669"/>
    <property type="project" value="UniProtKB-EC"/>
</dbReference>
<proteinExistence type="predicted"/>
<evidence type="ECO:0000259" key="1">
    <source>
        <dbReference type="SMART" id="SM00073"/>
    </source>
</evidence>
<name>A0A073CV64_PLAA1</name>
<dbReference type="InterPro" id="IPR051315">
    <property type="entry name" value="Bact_Chemotaxis_CheA"/>
</dbReference>
<dbReference type="SMART" id="SM00073">
    <property type="entry name" value="HPT"/>
    <property type="match status" value="1"/>
</dbReference>